<dbReference type="Gene3D" id="3.40.630.30">
    <property type="match status" value="1"/>
</dbReference>
<keyword evidence="3" id="KW-1185">Reference proteome</keyword>
<gene>
    <name evidence="2" type="ORF">DFR38_11750</name>
</gene>
<organism evidence="2 3">
    <name type="scientific">Aquitalea magnusonii</name>
    <dbReference type="NCBI Taxonomy" id="332411"/>
    <lineage>
        <taxon>Bacteria</taxon>
        <taxon>Pseudomonadati</taxon>
        <taxon>Pseudomonadota</taxon>
        <taxon>Betaproteobacteria</taxon>
        <taxon>Neisseriales</taxon>
        <taxon>Chromobacteriaceae</taxon>
        <taxon>Aquitalea</taxon>
    </lineage>
</organism>
<evidence type="ECO:0000313" key="3">
    <source>
        <dbReference type="Proteomes" id="UP000248395"/>
    </source>
</evidence>
<dbReference type="AlphaFoldDB" id="A0A318J8Q7"/>
<evidence type="ECO:0000259" key="1">
    <source>
        <dbReference type="PROSITE" id="PS51186"/>
    </source>
</evidence>
<dbReference type="SUPFAM" id="SSF55729">
    <property type="entry name" value="Acyl-CoA N-acyltransferases (Nat)"/>
    <property type="match status" value="1"/>
</dbReference>
<dbReference type="InterPro" id="IPR016181">
    <property type="entry name" value="Acyl_CoA_acyltransferase"/>
</dbReference>
<dbReference type="InterPro" id="IPR051531">
    <property type="entry name" value="N-acetyltransferase"/>
</dbReference>
<keyword evidence="2" id="KW-0808">Transferase</keyword>
<proteinExistence type="predicted"/>
<dbReference type="CDD" id="cd04301">
    <property type="entry name" value="NAT_SF"/>
    <property type="match status" value="1"/>
</dbReference>
<dbReference type="Pfam" id="PF00583">
    <property type="entry name" value="Acetyltransf_1"/>
    <property type="match status" value="1"/>
</dbReference>
<dbReference type="PANTHER" id="PTHR43792">
    <property type="entry name" value="GNAT FAMILY, PUTATIVE (AFU_ORTHOLOGUE AFUA_3G00765)-RELATED-RELATED"/>
    <property type="match status" value="1"/>
</dbReference>
<reference evidence="2 3" key="1">
    <citation type="submission" date="2018-05" db="EMBL/GenBank/DDBJ databases">
        <title>Genomic Encyclopedia of Type Strains, Phase IV (KMG-IV): sequencing the most valuable type-strain genomes for metagenomic binning, comparative biology and taxonomic classification.</title>
        <authorList>
            <person name="Goeker M."/>
        </authorList>
    </citation>
    <scope>NUCLEOTIDE SEQUENCE [LARGE SCALE GENOMIC DNA]</scope>
    <source>
        <strain evidence="2 3">DSM 25134</strain>
    </source>
</reference>
<accession>A0A318J8Q7</accession>
<dbReference type="Proteomes" id="UP000248395">
    <property type="component" value="Unassembled WGS sequence"/>
</dbReference>
<dbReference type="RefSeq" id="WP_059285535.1">
    <property type="nucleotide sequence ID" value="NZ_LNQU01000030.1"/>
</dbReference>
<dbReference type="GO" id="GO:0016747">
    <property type="term" value="F:acyltransferase activity, transferring groups other than amino-acyl groups"/>
    <property type="evidence" value="ECO:0007669"/>
    <property type="project" value="InterPro"/>
</dbReference>
<name>A0A318J8Q7_9NEIS</name>
<dbReference type="EMBL" id="QJKC01000017">
    <property type="protein sequence ID" value="PXX42843.1"/>
    <property type="molecule type" value="Genomic_DNA"/>
</dbReference>
<evidence type="ECO:0000313" key="2">
    <source>
        <dbReference type="EMBL" id="PXX42843.1"/>
    </source>
</evidence>
<comment type="caution">
    <text evidence="2">The sequence shown here is derived from an EMBL/GenBank/DDBJ whole genome shotgun (WGS) entry which is preliminary data.</text>
</comment>
<feature type="domain" description="N-acetyltransferase" evidence="1">
    <location>
        <begin position="3"/>
        <end position="164"/>
    </location>
</feature>
<dbReference type="OrthoDB" id="336415at2"/>
<sequence>MSFHIRRIEPEDAAAMARLQSAPGVVRHTSQQPYQSAADWQQKLQQLSSSCHWLVACDAADEVIASAGLTILPQARCRHVADLFLLVRDEWQGKGVGRALMQALLELSDNWLGLIRLQLMAQRDNQRAIALYERFGFQHEGVVRQDILQDGRYVDSVVMARLHWPAGGQA</sequence>
<dbReference type="PROSITE" id="PS51186">
    <property type="entry name" value="GNAT"/>
    <property type="match status" value="1"/>
</dbReference>
<dbReference type="InterPro" id="IPR000182">
    <property type="entry name" value="GNAT_dom"/>
</dbReference>
<protein>
    <submittedName>
        <fullName evidence="2">Putative acetyltransferase</fullName>
    </submittedName>
</protein>